<dbReference type="OrthoDB" id="1901004at2"/>
<feature type="transmembrane region" description="Helical" evidence="1">
    <location>
        <begin position="65"/>
        <end position="85"/>
    </location>
</feature>
<dbReference type="Pfam" id="PF22819">
    <property type="entry name" value="TcaA_5th"/>
    <property type="match status" value="1"/>
</dbReference>
<evidence type="ECO:0000256" key="1">
    <source>
        <dbReference type="SAM" id="Phobius"/>
    </source>
</evidence>
<keyword evidence="5" id="KW-1185">Reference proteome</keyword>
<evidence type="ECO:0000259" key="2">
    <source>
        <dbReference type="Pfam" id="PF13240"/>
    </source>
</evidence>
<organism evidence="4 5">
    <name type="scientific">Clostridium vincentii</name>
    <dbReference type="NCBI Taxonomy" id="52704"/>
    <lineage>
        <taxon>Bacteria</taxon>
        <taxon>Bacillati</taxon>
        <taxon>Bacillota</taxon>
        <taxon>Clostridia</taxon>
        <taxon>Eubacteriales</taxon>
        <taxon>Clostridiaceae</taxon>
        <taxon>Clostridium</taxon>
    </lineage>
</organism>
<dbReference type="InterPro" id="IPR054528">
    <property type="entry name" value="TcaA_5th"/>
</dbReference>
<reference evidence="4 5" key="1">
    <citation type="submission" date="2018-03" db="EMBL/GenBank/DDBJ databases">
        <title>Genome sequence of Clostridium vincentii DSM 10228.</title>
        <authorList>
            <person name="Poehlein A."/>
            <person name="Daniel R."/>
        </authorList>
    </citation>
    <scope>NUCLEOTIDE SEQUENCE [LARGE SCALE GENOMIC DNA]</scope>
    <source>
        <strain evidence="4 5">DSM 10228</strain>
    </source>
</reference>
<sequence length="334" mass="38376">MSICKKCGEIVKENAKFCTKCGEVVNLSDNINISDDENVIEKIFLEDGTNEVHQDKKTNKKKVKIILFAITTILIVSIAGTLTYIKINSNPKDESQRIDILNADTTNYPNISIRIKTDNYSEDIVRENFTVKEDESFQKNIQLDSAIEENEYLITYNTSDESTSGKRNIKLAYLENDKEVIAEVNYLAPEKSKDTTKTVNSNNAVNTYDNNEVDIKNTMDKYLRNFIQMINNKDTYYIKEILDLNGSLLAELNDTVVSYKEQNISESLIDHKIEAINKISDTQYEVVIYEKYNIYYGKKSEYKITEFRTTYVVNKIGSAFKVYSIKKIDNLGSK</sequence>
<dbReference type="RefSeq" id="WP_106058863.1">
    <property type="nucleotide sequence ID" value="NZ_PVXQ01000006.1"/>
</dbReference>
<keyword evidence="1" id="KW-0472">Membrane</keyword>
<evidence type="ECO:0000313" key="4">
    <source>
        <dbReference type="EMBL" id="PRR83583.1"/>
    </source>
</evidence>
<accession>A0A2T0BIA9</accession>
<comment type="caution">
    <text evidence="4">The sequence shown here is derived from an EMBL/GenBank/DDBJ whole genome shotgun (WGS) entry which is preliminary data.</text>
</comment>
<evidence type="ECO:0000313" key="5">
    <source>
        <dbReference type="Proteomes" id="UP000239471"/>
    </source>
</evidence>
<protein>
    <submittedName>
        <fullName evidence="4">Uncharacterized protein</fullName>
    </submittedName>
</protein>
<gene>
    <name evidence="4" type="ORF">CLVI_08330</name>
</gene>
<feature type="domain" description="TcaA protein NTF2-like" evidence="3">
    <location>
        <begin position="214"/>
        <end position="325"/>
    </location>
</feature>
<evidence type="ECO:0000259" key="3">
    <source>
        <dbReference type="Pfam" id="PF22819"/>
    </source>
</evidence>
<name>A0A2T0BIA9_9CLOT</name>
<feature type="domain" description="Zinc-ribbon" evidence="2">
    <location>
        <begin position="4"/>
        <end position="22"/>
    </location>
</feature>
<dbReference type="InterPro" id="IPR026870">
    <property type="entry name" value="Zinc_ribbon_dom"/>
</dbReference>
<dbReference type="Pfam" id="PF13240">
    <property type="entry name" value="Zn_Ribbon_1"/>
    <property type="match status" value="1"/>
</dbReference>
<proteinExistence type="predicted"/>
<dbReference type="EMBL" id="PVXQ01000006">
    <property type="protein sequence ID" value="PRR83583.1"/>
    <property type="molecule type" value="Genomic_DNA"/>
</dbReference>
<keyword evidence="1" id="KW-1133">Transmembrane helix</keyword>
<dbReference type="Proteomes" id="UP000239471">
    <property type="component" value="Unassembled WGS sequence"/>
</dbReference>
<keyword evidence="1" id="KW-0812">Transmembrane</keyword>
<dbReference type="AlphaFoldDB" id="A0A2T0BIA9"/>